<organism evidence="2 3">
    <name type="scientific">Nocardioides immobilis</name>
    <dbReference type="NCBI Taxonomy" id="2049295"/>
    <lineage>
        <taxon>Bacteria</taxon>
        <taxon>Bacillati</taxon>
        <taxon>Actinomycetota</taxon>
        <taxon>Actinomycetes</taxon>
        <taxon>Propionibacteriales</taxon>
        <taxon>Nocardioidaceae</taxon>
        <taxon>Nocardioides</taxon>
    </lineage>
</organism>
<dbReference type="SUPFAM" id="SSF53474">
    <property type="entry name" value="alpha/beta-Hydrolases"/>
    <property type="match status" value="1"/>
</dbReference>
<proteinExistence type="predicted"/>
<dbReference type="Proteomes" id="UP000283644">
    <property type="component" value="Unassembled WGS sequence"/>
</dbReference>
<evidence type="ECO:0000313" key="2">
    <source>
        <dbReference type="EMBL" id="RHW29012.1"/>
    </source>
</evidence>
<dbReference type="InterPro" id="IPR014940">
    <property type="entry name" value="BAAT_C"/>
</dbReference>
<feature type="domain" description="BAAT/Acyl-CoA thioester hydrolase C-terminal" evidence="1">
    <location>
        <begin position="58"/>
        <end position="240"/>
    </location>
</feature>
<sequence length="258" mass="27108">MLLLAGSSGRVDVDRAELLARHGATVLAIRWFGGPGQQTGPYDVPLELVVEALDLLAPECDRLAIAGTSFGAEAALLVAPLDDRVAVTVGFTPSAYVWPGYGDGRWTSHWTWQSAPLPYVPFRDDWTPSSDPPAYRGWYAESLAAADPAAVAAATIPVERIRGRVVLVAGGDDQVWPAVDFAGAIAARRDQHGLPTEVVTEPDAGHRPLLPGETAVNAGQRMQRGGTVEADQALGARAWPVIASALGFQSSPARDGGG</sequence>
<gene>
    <name evidence="2" type="ORF">D0Z08_03585</name>
</gene>
<dbReference type="GO" id="GO:0006631">
    <property type="term" value="P:fatty acid metabolic process"/>
    <property type="evidence" value="ECO:0007669"/>
    <property type="project" value="TreeGrafter"/>
</dbReference>
<protein>
    <submittedName>
        <fullName evidence="2">Acyl-CoA thioesterase</fullName>
    </submittedName>
</protein>
<comment type="caution">
    <text evidence="2">The sequence shown here is derived from an EMBL/GenBank/DDBJ whole genome shotgun (WGS) entry which is preliminary data.</text>
</comment>
<evidence type="ECO:0000313" key="3">
    <source>
        <dbReference type="Proteomes" id="UP000283644"/>
    </source>
</evidence>
<accession>A0A417Y8D5</accession>
<dbReference type="AlphaFoldDB" id="A0A417Y8D5"/>
<dbReference type="InterPro" id="IPR029058">
    <property type="entry name" value="AB_hydrolase_fold"/>
</dbReference>
<dbReference type="GO" id="GO:0047617">
    <property type="term" value="F:fatty acyl-CoA hydrolase activity"/>
    <property type="evidence" value="ECO:0007669"/>
    <property type="project" value="TreeGrafter"/>
</dbReference>
<dbReference type="GO" id="GO:0006637">
    <property type="term" value="P:acyl-CoA metabolic process"/>
    <property type="evidence" value="ECO:0007669"/>
    <property type="project" value="TreeGrafter"/>
</dbReference>
<dbReference type="Gene3D" id="3.40.50.1820">
    <property type="entry name" value="alpha/beta hydrolase"/>
    <property type="match status" value="1"/>
</dbReference>
<reference evidence="2 3" key="1">
    <citation type="submission" date="2018-09" db="EMBL/GenBank/DDBJ databases">
        <title>Genome sequencing of Nocardioides immobilis CCTCC AB 2017083 for comparison to Nocardioides silvaticus.</title>
        <authorList>
            <person name="Li C."/>
            <person name="Wang G."/>
        </authorList>
    </citation>
    <scope>NUCLEOTIDE SEQUENCE [LARGE SCALE GENOMIC DNA]</scope>
    <source>
        <strain evidence="2 3">CCTCC AB 2017083</strain>
    </source>
</reference>
<dbReference type="EMBL" id="QXGH01000009">
    <property type="protein sequence ID" value="RHW29012.1"/>
    <property type="molecule type" value="Genomic_DNA"/>
</dbReference>
<dbReference type="Pfam" id="PF08840">
    <property type="entry name" value="BAAT_C"/>
    <property type="match status" value="1"/>
</dbReference>
<dbReference type="PANTHER" id="PTHR10824">
    <property type="entry name" value="ACYL-COENZYME A THIOESTERASE-RELATED"/>
    <property type="match status" value="1"/>
</dbReference>
<dbReference type="PANTHER" id="PTHR10824:SF4">
    <property type="entry name" value="ACYL-COENZYME A THIOESTERASE 1-LIKE"/>
    <property type="match status" value="1"/>
</dbReference>
<evidence type="ECO:0000259" key="1">
    <source>
        <dbReference type="Pfam" id="PF08840"/>
    </source>
</evidence>
<dbReference type="OrthoDB" id="4819815at2"/>
<name>A0A417Y8D5_9ACTN</name>
<keyword evidence="3" id="KW-1185">Reference proteome</keyword>